<dbReference type="Gene3D" id="1.20.120.910">
    <property type="entry name" value="DksA, coiled-coil domain"/>
    <property type="match status" value="1"/>
</dbReference>
<dbReference type="InterPro" id="IPR000962">
    <property type="entry name" value="Znf_DskA_TraR"/>
</dbReference>
<keyword evidence="2" id="KW-0863">Zinc-finger</keyword>
<dbReference type="EMBL" id="MKGR01000019">
    <property type="protein sequence ID" value="OKP05079.1"/>
    <property type="molecule type" value="Genomic_DNA"/>
</dbReference>
<dbReference type="PROSITE" id="PS51128">
    <property type="entry name" value="ZF_DKSA_2"/>
    <property type="match status" value="1"/>
</dbReference>
<dbReference type="AlphaFoldDB" id="A0A1Q5TY21"/>
<comment type="caution">
    <text evidence="6">The sequence shown here is derived from an EMBL/GenBank/DDBJ whole genome shotgun (WGS) entry which is preliminary data.</text>
</comment>
<evidence type="ECO:0000256" key="3">
    <source>
        <dbReference type="ARBA" id="ARBA00022833"/>
    </source>
</evidence>
<feature type="domain" description="Zinc finger DksA/TraR C4-type" evidence="5">
    <location>
        <begin position="33"/>
        <end position="63"/>
    </location>
</feature>
<dbReference type="SUPFAM" id="SSF57716">
    <property type="entry name" value="Glucocorticoid receptor-like (DNA-binding domain)"/>
    <property type="match status" value="1"/>
</dbReference>
<evidence type="ECO:0000313" key="6">
    <source>
        <dbReference type="EMBL" id="OKP05079.1"/>
    </source>
</evidence>
<evidence type="ECO:0000313" key="7">
    <source>
        <dbReference type="Proteomes" id="UP000186277"/>
    </source>
</evidence>
<dbReference type="Proteomes" id="UP000186277">
    <property type="component" value="Unassembled WGS sequence"/>
</dbReference>
<evidence type="ECO:0000256" key="2">
    <source>
        <dbReference type="ARBA" id="ARBA00022771"/>
    </source>
</evidence>
<reference evidence="6 7" key="1">
    <citation type="submission" date="2016-09" db="EMBL/GenBank/DDBJ databases">
        <title>Xenorhabdus thuongxuanensis sp. nov. and Xenorhabdus eapokensis sp. nov., isolated from Steinernema species.</title>
        <authorList>
            <person name="Kaempfer P."/>
            <person name="Tobias N.J."/>
            <person name="Phan Ke L."/>
            <person name="Bode H.B."/>
            <person name="Glaeser S.P."/>
        </authorList>
    </citation>
    <scope>NUCLEOTIDE SEQUENCE [LARGE SCALE GENOMIC DNA]</scope>
    <source>
        <strain evidence="6 7">30TX1</strain>
    </source>
</reference>
<accession>A0A1Q5TY21</accession>
<name>A0A1Q5TY21_9GAMM</name>
<proteinExistence type="predicted"/>
<feature type="zinc finger region" description="dksA C4-type" evidence="4">
    <location>
        <begin position="35"/>
        <end position="59"/>
    </location>
</feature>
<dbReference type="Pfam" id="PF01258">
    <property type="entry name" value="zf-dskA_traR"/>
    <property type="match status" value="1"/>
</dbReference>
<keyword evidence="7" id="KW-1185">Reference proteome</keyword>
<dbReference type="GO" id="GO:0008270">
    <property type="term" value="F:zinc ion binding"/>
    <property type="evidence" value="ECO:0007669"/>
    <property type="project" value="UniProtKB-KW"/>
</dbReference>
<gene>
    <name evidence="6" type="primary">dksA</name>
    <name evidence="6" type="ORF">Xentx_02570</name>
</gene>
<evidence type="ECO:0000256" key="1">
    <source>
        <dbReference type="ARBA" id="ARBA00022723"/>
    </source>
</evidence>
<evidence type="ECO:0000259" key="5">
    <source>
        <dbReference type="Pfam" id="PF01258"/>
    </source>
</evidence>
<sequence>MSRLIDKACALEQWHRERALRVHFQRPAQAGNGVCFDCGEAIDPARLAINPAFERCIGCQEHSESREKHAGRS</sequence>
<keyword evidence="1" id="KW-0479">Metal-binding</keyword>
<organism evidence="6 7">
    <name type="scientific">Xenorhabdus thuongxuanensis</name>
    <dbReference type="NCBI Taxonomy" id="1873484"/>
    <lineage>
        <taxon>Bacteria</taxon>
        <taxon>Pseudomonadati</taxon>
        <taxon>Pseudomonadota</taxon>
        <taxon>Gammaproteobacteria</taxon>
        <taxon>Enterobacterales</taxon>
        <taxon>Morganellaceae</taxon>
        <taxon>Xenorhabdus</taxon>
    </lineage>
</organism>
<evidence type="ECO:0000256" key="4">
    <source>
        <dbReference type="PROSITE-ProRule" id="PRU00510"/>
    </source>
</evidence>
<dbReference type="RefSeq" id="WP_074020606.1">
    <property type="nucleotide sequence ID" value="NZ_CAWMWP010000042.1"/>
</dbReference>
<keyword evidence="3" id="KW-0862">Zinc</keyword>
<protein>
    <submittedName>
        <fullName evidence="6">RNA polymerase-binding transcription factor DksA</fullName>
    </submittedName>
</protein>